<keyword evidence="5 7" id="KW-0472">Membrane</keyword>
<dbReference type="Proteomes" id="UP000440578">
    <property type="component" value="Unassembled WGS sequence"/>
</dbReference>
<keyword evidence="3 7" id="KW-0812">Transmembrane</keyword>
<evidence type="ECO:0000256" key="4">
    <source>
        <dbReference type="ARBA" id="ARBA00022989"/>
    </source>
</evidence>
<comment type="caution">
    <text evidence="8">The sequence shown here is derived from an EMBL/GenBank/DDBJ whole genome shotgun (WGS) entry which is preliminary data.</text>
</comment>
<organism evidence="8 9">
    <name type="scientific">Amphibalanus amphitrite</name>
    <name type="common">Striped barnacle</name>
    <name type="synonym">Balanus amphitrite</name>
    <dbReference type="NCBI Taxonomy" id="1232801"/>
    <lineage>
        <taxon>Eukaryota</taxon>
        <taxon>Metazoa</taxon>
        <taxon>Ecdysozoa</taxon>
        <taxon>Arthropoda</taxon>
        <taxon>Crustacea</taxon>
        <taxon>Multicrustacea</taxon>
        <taxon>Cirripedia</taxon>
        <taxon>Thoracica</taxon>
        <taxon>Thoracicalcarea</taxon>
        <taxon>Balanomorpha</taxon>
        <taxon>Balanoidea</taxon>
        <taxon>Balanidae</taxon>
        <taxon>Amphibalaninae</taxon>
        <taxon>Amphibalanus</taxon>
    </lineage>
</organism>
<feature type="transmembrane region" description="Helical" evidence="7">
    <location>
        <begin position="627"/>
        <end position="660"/>
    </location>
</feature>
<dbReference type="AlphaFoldDB" id="A0A6A4V396"/>
<feature type="transmembrane region" description="Helical" evidence="7">
    <location>
        <begin position="484"/>
        <end position="501"/>
    </location>
</feature>
<reference evidence="8 9" key="1">
    <citation type="submission" date="2019-07" db="EMBL/GenBank/DDBJ databases">
        <title>Draft genome assembly of a fouling barnacle, Amphibalanus amphitrite (Darwin, 1854): The first reference genome for Thecostraca.</title>
        <authorList>
            <person name="Kim W."/>
        </authorList>
    </citation>
    <scope>NUCLEOTIDE SEQUENCE [LARGE SCALE GENOMIC DNA]</scope>
    <source>
        <strain evidence="8">SNU_AA5</strain>
        <tissue evidence="8">Soma without cirri and trophi</tissue>
    </source>
</reference>
<comment type="similarity">
    <text evidence="2 7">Belongs to the CTL (choline transporter-like) family.</text>
</comment>
<feature type="transmembrane region" description="Helical" evidence="7">
    <location>
        <begin position="218"/>
        <end position="238"/>
    </location>
</feature>
<feature type="transmembrane region" description="Helical" evidence="7">
    <location>
        <begin position="345"/>
        <end position="371"/>
    </location>
</feature>
<gene>
    <name evidence="8" type="primary">slc44a2_0</name>
    <name evidence="8" type="ORF">FJT64_013282</name>
</gene>
<dbReference type="PANTHER" id="PTHR12385">
    <property type="entry name" value="CHOLINE TRANSPORTER-LIKE (SLC FAMILY 44)"/>
    <property type="match status" value="1"/>
</dbReference>
<evidence type="ECO:0000256" key="1">
    <source>
        <dbReference type="ARBA" id="ARBA00004141"/>
    </source>
</evidence>
<dbReference type="PANTHER" id="PTHR12385:SF14">
    <property type="entry name" value="CHOLINE TRANSPORTER-LIKE 2"/>
    <property type="match status" value="1"/>
</dbReference>
<feature type="transmembrane region" description="Helical" evidence="7">
    <location>
        <begin position="23"/>
        <end position="44"/>
    </location>
</feature>
<feature type="transmembrane region" description="Helical" evidence="7">
    <location>
        <begin position="439"/>
        <end position="463"/>
    </location>
</feature>
<feature type="transmembrane region" description="Helical" evidence="7">
    <location>
        <begin position="574"/>
        <end position="607"/>
    </location>
</feature>
<protein>
    <recommendedName>
        <fullName evidence="7">Choline transporter-like protein</fullName>
    </recommendedName>
</protein>
<comment type="subcellular location">
    <subcellularLocation>
        <location evidence="7">Cell membrane</location>
        <topology evidence="7">Multi-pass membrane protein</topology>
    </subcellularLocation>
    <subcellularLocation>
        <location evidence="1">Membrane</location>
        <topology evidence="1">Multi-pass membrane protein</topology>
    </subcellularLocation>
</comment>
<dbReference type="GO" id="GO:0005886">
    <property type="term" value="C:plasma membrane"/>
    <property type="evidence" value="ECO:0007669"/>
    <property type="project" value="UniProtKB-SubCell"/>
</dbReference>
<evidence type="ECO:0000256" key="2">
    <source>
        <dbReference type="ARBA" id="ARBA00007168"/>
    </source>
</evidence>
<evidence type="ECO:0000256" key="7">
    <source>
        <dbReference type="RuleBase" id="RU368066"/>
    </source>
</evidence>
<comment type="function">
    <text evidence="7">Choline transporter.</text>
</comment>
<evidence type="ECO:0000256" key="6">
    <source>
        <dbReference type="ARBA" id="ARBA00023180"/>
    </source>
</evidence>
<dbReference type="EMBL" id="VIIS01002118">
    <property type="protein sequence ID" value="KAF0288293.1"/>
    <property type="molecule type" value="Genomic_DNA"/>
</dbReference>
<evidence type="ECO:0000256" key="3">
    <source>
        <dbReference type="ARBA" id="ARBA00022692"/>
    </source>
</evidence>
<keyword evidence="6" id="KW-0325">Glycoprotein</keyword>
<dbReference type="OrthoDB" id="420519at2759"/>
<accession>A0A6A4V396</accession>
<feature type="transmembrane region" description="Helical" evidence="7">
    <location>
        <begin position="245"/>
        <end position="267"/>
    </location>
</feature>
<keyword evidence="9" id="KW-1185">Reference proteome</keyword>
<dbReference type="Pfam" id="PF04515">
    <property type="entry name" value="Choline_transpo"/>
    <property type="match status" value="1"/>
</dbReference>
<dbReference type="InterPro" id="IPR007603">
    <property type="entry name" value="Choline_transptr-like"/>
</dbReference>
<proteinExistence type="inferred from homology"/>
<feature type="transmembrane region" description="Helical" evidence="7">
    <location>
        <begin position="301"/>
        <end position="324"/>
    </location>
</feature>
<dbReference type="GO" id="GO:0022857">
    <property type="term" value="F:transmembrane transporter activity"/>
    <property type="evidence" value="ECO:0007669"/>
    <property type="project" value="UniProtKB-UniRule"/>
</dbReference>
<evidence type="ECO:0000256" key="5">
    <source>
        <dbReference type="ARBA" id="ARBA00023136"/>
    </source>
</evidence>
<evidence type="ECO:0000313" key="8">
    <source>
        <dbReference type="EMBL" id="KAF0288293.1"/>
    </source>
</evidence>
<evidence type="ECO:0000313" key="9">
    <source>
        <dbReference type="Proteomes" id="UP000440578"/>
    </source>
</evidence>
<keyword evidence="4 7" id="KW-1133">Transmembrane helix</keyword>
<sequence length="698" mass="77014">MASQRYPPPPPPSPVSDRSCTDVLCLLLWLAFVLGWAAVAVFVYSQGDPDLLLHPTNSDGEPCGAPGTQVEDKPYLAYFDMTECSVAQAETVGCPTPQVCVAQCPTATYDFDTYDDCGQVLDKLICRPDIKPTKDKCKNMLDNKQCAKIVLKSVPMMDRCIPNILESDISENNKVKDHLGRETSLNVDDLRSGADGAGRFTRLQELGAGAFSDLQNSWWVIVVACVASALLSLLWTFLMRFITVILIWTAFIGLIGATIYGCVFTYLRYDQVKATSGDSTSFNPLDAFTQGFGSLLDQPEVWMAFFVILCVVAVLLLLLLLVLYKRIRVATAMLSQASRAVNSALSTLFFPLVPFALQLGVVALFLSVALYTASTGSPTYRVTMPGGCTCSSYLPNDECTPDTFEAACSDQACLGGCAFAGYEPHPAAVYIQIYNVFALFWGLFFCSALGELILAGAFAGWYWTFDKKHDLPSLPVLSSAGRAFRYHLGTVAFGSLIIAIIRMARATLEYIQRQTKGVDNPLARGIICCCKCCLWCFEKFMRFINRNAYILCAIYGTNFCASAKEAFSLLMRNILRVVVVNSVCEVMLLMGKLVITALVTIASFYFMEDRIPIEGLDRFVPTTQHSWVPITTVAVASFFICSVFFSVYTMAVDTIFLCFLEDIERNDGSPEKPFYMSKSLMSLLGKKNKRTSSRDLTE</sequence>
<name>A0A6A4V396_AMPAM</name>